<dbReference type="Pfam" id="PF04505">
    <property type="entry name" value="CD225"/>
    <property type="match status" value="1"/>
</dbReference>
<feature type="transmembrane region" description="Helical" evidence="6">
    <location>
        <begin position="65"/>
        <end position="87"/>
    </location>
</feature>
<dbReference type="AlphaFoldDB" id="A0A974CIU2"/>
<keyword evidence="5 6" id="KW-0472">Membrane</keyword>
<keyword evidence="3 6" id="KW-0812">Transmembrane</keyword>
<dbReference type="GO" id="GO:0016020">
    <property type="term" value="C:membrane"/>
    <property type="evidence" value="ECO:0007669"/>
    <property type="project" value="UniProtKB-SubCell"/>
</dbReference>
<dbReference type="PANTHER" id="PTHR14948">
    <property type="entry name" value="NG5"/>
    <property type="match status" value="1"/>
</dbReference>
<dbReference type="PANTHER" id="PTHR14948:SF46">
    <property type="entry name" value="DISPANIN SUBFAMILY A MEMBER 2B-LIKE-RELATED"/>
    <property type="match status" value="1"/>
</dbReference>
<evidence type="ECO:0000256" key="3">
    <source>
        <dbReference type="ARBA" id="ARBA00022692"/>
    </source>
</evidence>
<comment type="subcellular location">
    <subcellularLocation>
        <location evidence="1">Membrane</location>
    </subcellularLocation>
</comment>
<dbReference type="OMA" id="QHQAMVR"/>
<comment type="similarity">
    <text evidence="2">Belongs to the CD225/Dispanin family.</text>
</comment>
<keyword evidence="4 6" id="KW-1133">Transmembrane helix</keyword>
<evidence type="ECO:0000256" key="5">
    <source>
        <dbReference type="ARBA" id="ARBA00023136"/>
    </source>
</evidence>
<evidence type="ECO:0000256" key="2">
    <source>
        <dbReference type="ARBA" id="ARBA00006843"/>
    </source>
</evidence>
<evidence type="ECO:0000313" key="8">
    <source>
        <dbReference type="Proteomes" id="UP000694892"/>
    </source>
</evidence>
<dbReference type="InterPro" id="IPR051423">
    <property type="entry name" value="CD225/Dispanin"/>
</dbReference>
<dbReference type="EMBL" id="CM004478">
    <property type="protein sequence ID" value="OCT73470.1"/>
    <property type="molecule type" value="Genomic_DNA"/>
</dbReference>
<sequence>MYGQQHNPTMDHYPKQMPPPDYNAFYSNSAPGAHFHQSPAASQHTVVINTQPRSMMTPQSTYKDYMAFSIASLICCCFPIAIAALIFSCKTREDLNQGDVTSAAVDSRMAFNLNMAALGVGIAIHVSWIIYVIYFLVVINSITSSYNYNG</sequence>
<evidence type="ECO:0000256" key="1">
    <source>
        <dbReference type="ARBA" id="ARBA00004370"/>
    </source>
</evidence>
<protein>
    <submittedName>
        <fullName evidence="7">Uncharacterized protein</fullName>
    </submittedName>
</protein>
<proteinExistence type="inferred from homology"/>
<dbReference type="Proteomes" id="UP000694892">
    <property type="component" value="Chromosome 7L"/>
</dbReference>
<evidence type="ECO:0000256" key="4">
    <source>
        <dbReference type="ARBA" id="ARBA00022989"/>
    </source>
</evidence>
<dbReference type="InterPro" id="IPR007593">
    <property type="entry name" value="CD225/Dispanin_fam"/>
</dbReference>
<accession>A0A974CIU2</accession>
<evidence type="ECO:0000313" key="7">
    <source>
        <dbReference type="EMBL" id="OCT73470.1"/>
    </source>
</evidence>
<name>A0A974CIU2_XENLA</name>
<gene>
    <name evidence="7" type="ORF">XELAEV_18036447mg</name>
</gene>
<reference evidence="8" key="1">
    <citation type="journal article" date="2016" name="Nature">
        <title>Genome evolution in the allotetraploid frog Xenopus laevis.</title>
        <authorList>
            <person name="Session A.M."/>
            <person name="Uno Y."/>
            <person name="Kwon T."/>
            <person name="Chapman J.A."/>
            <person name="Toyoda A."/>
            <person name="Takahashi S."/>
            <person name="Fukui A."/>
            <person name="Hikosaka A."/>
            <person name="Suzuki A."/>
            <person name="Kondo M."/>
            <person name="van Heeringen S.J."/>
            <person name="Quigley I."/>
            <person name="Heinz S."/>
            <person name="Ogino H."/>
            <person name="Ochi H."/>
            <person name="Hellsten U."/>
            <person name="Lyons J.B."/>
            <person name="Simakov O."/>
            <person name="Putnam N."/>
            <person name="Stites J."/>
            <person name="Kuroki Y."/>
            <person name="Tanaka T."/>
            <person name="Michiue T."/>
            <person name="Watanabe M."/>
            <person name="Bogdanovic O."/>
            <person name="Lister R."/>
            <person name="Georgiou G."/>
            <person name="Paranjpe S.S."/>
            <person name="van Kruijsbergen I."/>
            <person name="Shu S."/>
            <person name="Carlson J."/>
            <person name="Kinoshita T."/>
            <person name="Ohta Y."/>
            <person name="Mawaribuchi S."/>
            <person name="Jenkins J."/>
            <person name="Grimwood J."/>
            <person name="Schmutz J."/>
            <person name="Mitros T."/>
            <person name="Mozaffari S.V."/>
            <person name="Suzuki Y."/>
            <person name="Haramoto Y."/>
            <person name="Yamamoto T.S."/>
            <person name="Takagi C."/>
            <person name="Heald R."/>
            <person name="Miller K."/>
            <person name="Haudenschild C."/>
            <person name="Kitzman J."/>
            <person name="Nakayama T."/>
            <person name="Izutsu Y."/>
            <person name="Robert J."/>
            <person name="Fortriede J."/>
            <person name="Burns K."/>
            <person name="Lotay V."/>
            <person name="Karimi K."/>
            <person name="Yasuoka Y."/>
            <person name="Dichmann D.S."/>
            <person name="Flajnik M.F."/>
            <person name="Houston D.W."/>
            <person name="Shendure J."/>
            <person name="DuPasquier L."/>
            <person name="Vize P.D."/>
            <person name="Zorn A.M."/>
            <person name="Ito M."/>
            <person name="Marcotte E.M."/>
            <person name="Wallingford J.B."/>
            <person name="Ito Y."/>
            <person name="Asashima M."/>
            <person name="Ueno N."/>
            <person name="Matsuda Y."/>
            <person name="Veenstra G.J."/>
            <person name="Fujiyama A."/>
            <person name="Harland R.M."/>
            <person name="Taira M."/>
            <person name="Rokhsar D.S."/>
        </authorList>
    </citation>
    <scope>NUCLEOTIDE SEQUENCE [LARGE SCALE GENOMIC DNA]</scope>
    <source>
        <strain evidence="8">J</strain>
    </source>
</reference>
<organism evidence="7 8">
    <name type="scientific">Xenopus laevis</name>
    <name type="common">African clawed frog</name>
    <dbReference type="NCBI Taxonomy" id="8355"/>
    <lineage>
        <taxon>Eukaryota</taxon>
        <taxon>Metazoa</taxon>
        <taxon>Chordata</taxon>
        <taxon>Craniata</taxon>
        <taxon>Vertebrata</taxon>
        <taxon>Euteleostomi</taxon>
        <taxon>Amphibia</taxon>
        <taxon>Batrachia</taxon>
        <taxon>Anura</taxon>
        <taxon>Pipoidea</taxon>
        <taxon>Pipidae</taxon>
        <taxon>Xenopodinae</taxon>
        <taxon>Xenopus</taxon>
        <taxon>Xenopus</taxon>
    </lineage>
</organism>
<feature type="transmembrane region" description="Helical" evidence="6">
    <location>
        <begin position="116"/>
        <end position="139"/>
    </location>
</feature>
<evidence type="ECO:0000256" key="6">
    <source>
        <dbReference type="SAM" id="Phobius"/>
    </source>
</evidence>